<dbReference type="GeneID" id="82257393"/>
<keyword evidence="8" id="KW-1185">Reference proteome</keyword>
<name>A0A165R8P5_9FLAO</name>
<dbReference type="Pfam" id="PF13432">
    <property type="entry name" value="TPR_16"/>
    <property type="match status" value="1"/>
</dbReference>
<evidence type="ECO:0000256" key="5">
    <source>
        <dbReference type="SAM" id="Phobius"/>
    </source>
</evidence>
<reference evidence="6 8" key="1">
    <citation type="submission" date="2016-01" db="EMBL/GenBank/DDBJ databases">
        <title>Whole genome sequencing of Myroides marinus L41.</title>
        <authorList>
            <person name="Hong K.W."/>
        </authorList>
    </citation>
    <scope>NUCLEOTIDE SEQUENCE [LARGE SCALE GENOMIC DNA]</scope>
    <source>
        <strain evidence="6 8">L41</strain>
    </source>
</reference>
<keyword evidence="1" id="KW-0677">Repeat</keyword>
<evidence type="ECO:0000313" key="6">
    <source>
        <dbReference type="EMBL" id="KZE79732.1"/>
    </source>
</evidence>
<protein>
    <submittedName>
        <fullName evidence="7">Tetratricopeptide repeat-containing protein</fullName>
    </submittedName>
</protein>
<evidence type="ECO:0000313" key="7">
    <source>
        <dbReference type="EMBL" id="SEJ02491.1"/>
    </source>
</evidence>
<accession>A0A165R8P5</accession>
<dbReference type="EMBL" id="LQNU01000059">
    <property type="protein sequence ID" value="KZE79732.1"/>
    <property type="molecule type" value="Genomic_DNA"/>
</dbReference>
<dbReference type="Gene3D" id="1.25.40.10">
    <property type="entry name" value="Tetratricopeptide repeat domain"/>
    <property type="match status" value="2"/>
</dbReference>
<organism evidence="6 8">
    <name type="scientific">Myroides marinus</name>
    <dbReference type="NCBI Taxonomy" id="703342"/>
    <lineage>
        <taxon>Bacteria</taxon>
        <taxon>Pseudomonadati</taxon>
        <taxon>Bacteroidota</taxon>
        <taxon>Flavobacteriia</taxon>
        <taxon>Flavobacteriales</taxon>
        <taxon>Flavobacteriaceae</taxon>
        <taxon>Myroides</taxon>
    </lineage>
</organism>
<keyword evidence="5" id="KW-1133">Transmembrane helix</keyword>
<dbReference type="Proteomes" id="UP000076630">
    <property type="component" value="Unassembled WGS sequence"/>
</dbReference>
<dbReference type="InterPro" id="IPR019734">
    <property type="entry name" value="TPR_rpt"/>
</dbReference>
<dbReference type="Proteomes" id="UP000183077">
    <property type="component" value="Unassembled WGS sequence"/>
</dbReference>
<dbReference type="Pfam" id="PF13174">
    <property type="entry name" value="TPR_6"/>
    <property type="match status" value="1"/>
</dbReference>
<keyword evidence="5" id="KW-0472">Membrane</keyword>
<evidence type="ECO:0000256" key="4">
    <source>
        <dbReference type="SAM" id="MobiDB-lite"/>
    </source>
</evidence>
<dbReference type="PROSITE" id="PS50005">
    <property type="entry name" value="TPR"/>
    <property type="match status" value="1"/>
</dbReference>
<dbReference type="PANTHER" id="PTHR44943:SF8">
    <property type="entry name" value="TPR REPEAT-CONTAINING PROTEIN MJ0263"/>
    <property type="match status" value="1"/>
</dbReference>
<dbReference type="PANTHER" id="PTHR44943">
    <property type="entry name" value="CELLULOSE SYNTHASE OPERON PROTEIN C"/>
    <property type="match status" value="1"/>
</dbReference>
<evidence type="ECO:0000313" key="9">
    <source>
        <dbReference type="Proteomes" id="UP000183077"/>
    </source>
</evidence>
<dbReference type="AlphaFoldDB" id="A0A165R8P5"/>
<evidence type="ECO:0000256" key="1">
    <source>
        <dbReference type="ARBA" id="ARBA00022737"/>
    </source>
</evidence>
<keyword evidence="2 3" id="KW-0802">TPR repeat</keyword>
<keyword evidence="5" id="KW-0812">Transmembrane</keyword>
<sequence>MATYNKRGYKAPKPEQEKEDNEFDQYTNIDSSNSKTAEVFDSLDQGANRMESWVVRNQKVIFGLVGAVAIATLGYVGYDKLIVEPKNDDAANEMFQAQSYYNNALMNTTAKDSLFNLALNGGEGKLGFLGIIENYGGTQSSDLAHYYAGTAYLHMNKYEEAIKHLEKFKSNDIVMASQALGAIGDAFSELKQYDQALEYYKQAASKHQNDFTTPRFLNKAGLVALELGKKEEALKNFNEIKNNYQGSVEYRGVDALIGLAQ</sequence>
<feature type="transmembrane region" description="Helical" evidence="5">
    <location>
        <begin position="60"/>
        <end position="78"/>
    </location>
</feature>
<dbReference type="OrthoDB" id="9808622at2"/>
<proteinExistence type="predicted"/>
<evidence type="ECO:0000256" key="3">
    <source>
        <dbReference type="PROSITE-ProRule" id="PRU00339"/>
    </source>
</evidence>
<evidence type="ECO:0000313" key="8">
    <source>
        <dbReference type="Proteomes" id="UP000076630"/>
    </source>
</evidence>
<dbReference type="RefSeq" id="WP_038986252.1">
    <property type="nucleotide sequence ID" value="NZ_FNYS01000009.1"/>
</dbReference>
<gene>
    <name evidence="6" type="ORF">AV926_11165</name>
    <name evidence="7" type="ORF">SAMN04488018_109119</name>
</gene>
<reference evidence="7 9" key="2">
    <citation type="submission" date="2016-10" db="EMBL/GenBank/DDBJ databases">
        <authorList>
            <person name="de Groot N.N."/>
        </authorList>
    </citation>
    <scope>NUCLEOTIDE SEQUENCE [LARGE SCALE GENOMIC DNA]</scope>
    <source>
        <strain evidence="7 9">DSM 23048</strain>
    </source>
</reference>
<feature type="repeat" description="TPR" evidence="3">
    <location>
        <begin position="177"/>
        <end position="210"/>
    </location>
</feature>
<evidence type="ECO:0000256" key="2">
    <source>
        <dbReference type="ARBA" id="ARBA00022803"/>
    </source>
</evidence>
<dbReference type="SUPFAM" id="SSF48452">
    <property type="entry name" value="TPR-like"/>
    <property type="match status" value="1"/>
</dbReference>
<dbReference type="InterPro" id="IPR011990">
    <property type="entry name" value="TPR-like_helical_dom_sf"/>
</dbReference>
<feature type="region of interest" description="Disordered" evidence="4">
    <location>
        <begin position="1"/>
        <end position="23"/>
    </location>
</feature>
<dbReference type="SMART" id="SM00028">
    <property type="entry name" value="TPR"/>
    <property type="match status" value="3"/>
</dbReference>
<dbReference type="InterPro" id="IPR051685">
    <property type="entry name" value="Ycf3/AcsC/BcsC/TPR_MFPF"/>
</dbReference>
<dbReference type="EMBL" id="FNYS01000009">
    <property type="protein sequence ID" value="SEJ02491.1"/>
    <property type="molecule type" value="Genomic_DNA"/>
</dbReference>